<reference evidence="2 3" key="1">
    <citation type="submission" date="2024-01" db="EMBL/GenBank/DDBJ databases">
        <title>Genome assemblies of Stephania.</title>
        <authorList>
            <person name="Yang L."/>
        </authorList>
    </citation>
    <scope>NUCLEOTIDE SEQUENCE [LARGE SCALE GENOMIC DNA]</scope>
    <source>
        <strain evidence="2">YNDBR</strain>
        <tissue evidence="2">Leaf</tissue>
    </source>
</reference>
<sequence>MAADCGSNASDADAAPTRPWNSGAVDEHGSDVCHGVRSNGSDGGELEEAGRTALVRATRLCGRIRGRLRRGRPARTRRTAAEAQTTAPGGGCSRGGRKREEREEGGGLVKVDDRSHLKKCRSWLDLWNERDLELRTPLKAMICEAVYIKLLA</sequence>
<keyword evidence="3" id="KW-1185">Reference proteome</keyword>
<feature type="region of interest" description="Disordered" evidence="1">
    <location>
        <begin position="1"/>
        <end position="50"/>
    </location>
</feature>
<name>A0AAP0L2M0_9MAGN</name>
<feature type="compositionally biased region" description="Basic residues" evidence="1">
    <location>
        <begin position="68"/>
        <end position="78"/>
    </location>
</feature>
<organism evidence="2 3">
    <name type="scientific">Stephania yunnanensis</name>
    <dbReference type="NCBI Taxonomy" id="152371"/>
    <lineage>
        <taxon>Eukaryota</taxon>
        <taxon>Viridiplantae</taxon>
        <taxon>Streptophyta</taxon>
        <taxon>Embryophyta</taxon>
        <taxon>Tracheophyta</taxon>
        <taxon>Spermatophyta</taxon>
        <taxon>Magnoliopsida</taxon>
        <taxon>Ranunculales</taxon>
        <taxon>Menispermaceae</taxon>
        <taxon>Menispermoideae</taxon>
        <taxon>Cissampelideae</taxon>
        <taxon>Stephania</taxon>
    </lineage>
</organism>
<accession>A0AAP0L2M0</accession>
<evidence type="ECO:0000256" key="1">
    <source>
        <dbReference type="SAM" id="MobiDB-lite"/>
    </source>
</evidence>
<dbReference type="EMBL" id="JBBNAF010000002">
    <property type="protein sequence ID" value="KAK9163318.1"/>
    <property type="molecule type" value="Genomic_DNA"/>
</dbReference>
<proteinExistence type="predicted"/>
<feature type="compositionally biased region" description="Basic and acidic residues" evidence="1">
    <location>
        <begin position="98"/>
        <end position="107"/>
    </location>
</feature>
<dbReference type="AlphaFoldDB" id="A0AAP0L2M0"/>
<protein>
    <submittedName>
        <fullName evidence="2">Uncharacterized protein</fullName>
    </submittedName>
</protein>
<evidence type="ECO:0000313" key="3">
    <source>
        <dbReference type="Proteomes" id="UP001420932"/>
    </source>
</evidence>
<evidence type="ECO:0000313" key="2">
    <source>
        <dbReference type="EMBL" id="KAK9163318.1"/>
    </source>
</evidence>
<comment type="caution">
    <text evidence="2">The sequence shown here is derived from an EMBL/GenBank/DDBJ whole genome shotgun (WGS) entry which is preliminary data.</text>
</comment>
<feature type="region of interest" description="Disordered" evidence="1">
    <location>
        <begin position="68"/>
        <end position="107"/>
    </location>
</feature>
<dbReference type="Proteomes" id="UP001420932">
    <property type="component" value="Unassembled WGS sequence"/>
</dbReference>
<gene>
    <name evidence="2" type="ORF">Syun_004220</name>
</gene>